<dbReference type="CDD" id="cd03317">
    <property type="entry name" value="NAAAR"/>
    <property type="match status" value="1"/>
</dbReference>
<evidence type="ECO:0000256" key="2">
    <source>
        <dbReference type="ARBA" id="ARBA00022428"/>
    </source>
</evidence>
<evidence type="ECO:0000256" key="7">
    <source>
        <dbReference type="HAMAP-Rule" id="MF_01933"/>
    </source>
</evidence>
<evidence type="ECO:0000313" key="10">
    <source>
        <dbReference type="Proteomes" id="UP000245998"/>
    </source>
</evidence>
<organism evidence="9 10">
    <name type="scientific">Pueribacillus theae</name>
    <dbReference type="NCBI Taxonomy" id="2171751"/>
    <lineage>
        <taxon>Bacteria</taxon>
        <taxon>Bacillati</taxon>
        <taxon>Bacillota</taxon>
        <taxon>Bacilli</taxon>
        <taxon>Bacillales</taxon>
        <taxon>Bacillaceae</taxon>
        <taxon>Pueribacillus</taxon>
    </lineage>
</organism>
<keyword evidence="5 7" id="KW-0456">Lyase</keyword>
<proteinExistence type="inferred from homology"/>
<dbReference type="UniPathway" id="UPA00079"/>
<evidence type="ECO:0000256" key="6">
    <source>
        <dbReference type="ARBA" id="ARBA00029491"/>
    </source>
</evidence>
<dbReference type="EMBL" id="QCZG01000042">
    <property type="protein sequence ID" value="PWA08037.1"/>
    <property type="molecule type" value="Genomic_DNA"/>
</dbReference>
<comment type="catalytic activity">
    <reaction evidence="7">
        <text>(1R,6R)-6-hydroxy-2-succinyl-cyclohexa-2,4-diene-1-carboxylate = 2-succinylbenzoate + H2O</text>
        <dbReference type="Rhea" id="RHEA:10196"/>
        <dbReference type="ChEBI" id="CHEBI:15377"/>
        <dbReference type="ChEBI" id="CHEBI:18325"/>
        <dbReference type="ChEBI" id="CHEBI:58689"/>
        <dbReference type="EC" id="4.2.1.113"/>
    </reaction>
</comment>
<dbReference type="PANTHER" id="PTHR48073:SF5">
    <property type="entry name" value="O-SUCCINYLBENZOATE SYNTHASE"/>
    <property type="match status" value="1"/>
</dbReference>
<evidence type="ECO:0000313" key="9">
    <source>
        <dbReference type="EMBL" id="PWA08037.1"/>
    </source>
</evidence>
<dbReference type="Gene3D" id="3.20.20.120">
    <property type="entry name" value="Enolase-like C-terminal domain"/>
    <property type="match status" value="1"/>
</dbReference>
<comment type="pathway">
    <text evidence="7">Quinol/quinone metabolism; menaquinone biosynthesis.</text>
</comment>
<dbReference type="GO" id="GO:0000287">
    <property type="term" value="F:magnesium ion binding"/>
    <property type="evidence" value="ECO:0007669"/>
    <property type="project" value="UniProtKB-UniRule"/>
</dbReference>
<evidence type="ECO:0000256" key="1">
    <source>
        <dbReference type="ARBA" id="ARBA00001968"/>
    </source>
</evidence>
<feature type="binding site" evidence="7">
    <location>
        <position position="190"/>
    </location>
    <ligand>
        <name>Mg(2+)</name>
        <dbReference type="ChEBI" id="CHEBI:18420"/>
    </ligand>
</feature>
<dbReference type="HAMAP" id="MF_01933">
    <property type="entry name" value="MenC_2"/>
    <property type="match status" value="1"/>
</dbReference>
<dbReference type="GO" id="GO:0009234">
    <property type="term" value="P:menaquinone biosynthetic process"/>
    <property type="evidence" value="ECO:0007669"/>
    <property type="project" value="UniProtKB-UniRule"/>
</dbReference>
<dbReference type="InterPro" id="IPR013341">
    <property type="entry name" value="Mandelate_racemase_N_dom"/>
</dbReference>
<comment type="caution">
    <text evidence="9">The sequence shown here is derived from an EMBL/GenBank/DDBJ whole genome shotgun (WGS) entry which is preliminary data.</text>
</comment>
<dbReference type="GO" id="GO:0016854">
    <property type="term" value="F:racemase and epimerase activity"/>
    <property type="evidence" value="ECO:0007669"/>
    <property type="project" value="UniProtKB-ARBA"/>
</dbReference>
<accession>A0A2U1JS57</accession>
<comment type="pathway">
    <text evidence="7">Quinol/quinone metabolism; 1,4-dihydroxy-2-naphthoate biosynthesis; 1,4-dihydroxy-2-naphthoate from chorismate: step 4/7.</text>
</comment>
<dbReference type="Proteomes" id="UP000245998">
    <property type="component" value="Unassembled WGS sequence"/>
</dbReference>
<gene>
    <name evidence="7 9" type="primary">menC</name>
    <name evidence="9" type="ORF">DCC39_15590</name>
</gene>
<dbReference type="PANTHER" id="PTHR48073">
    <property type="entry name" value="O-SUCCINYLBENZOATE SYNTHASE-RELATED"/>
    <property type="match status" value="1"/>
</dbReference>
<dbReference type="EC" id="4.2.1.113" evidence="6 7"/>
<keyword evidence="10" id="KW-1185">Reference proteome</keyword>
<feature type="active site" description="Proton acceptor" evidence="7">
    <location>
        <position position="264"/>
    </location>
</feature>
<comment type="similarity">
    <text evidence="7">Belongs to the mandelate racemase/muconate lactonizing enzyme family. MenC type 2 subfamily.</text>
</comment>
<dbReference type="SFLD" id="SFLDS00001">
    <property type="entry name" value="Enolase"/>
    <property type="match status" value="1"/>
</dbReference>
<dbReference type="SFLD" id="SFLDF00009">
    <property type="entry name" value="o-succinylbenzoate_synthase"/>
    <property type="match status" value="1"/>
</dbReference>
<evidence type="ECO:0000256" key="4">
    <source>
        <dbReference type="ARBA" id="ARBA00022842"/>
    </source>
</evidence>
<feature type="active site" description="Proton donor" evidence="7">
    <location>
        <position position="165"/>
    </location>
</feature>
<evidence type="ECO:0000259" key="8">
    <source>
        <dbReference type="SMART" id="SM00922"/>
    </source>
</evidence>
<dbReference type="AlphaFoldDB" id="A0A2U1JS57"/>
<comment type="cofactor">
    <cofactor evidence="1 7">
        <name>a divalent metal cation</name>
        <dbReference type="ChEBI" id="CHEBI:60240"/>
    </cofactor>
</comment>
<reference evidence="9 10" key="1">
    <citation type="submission" date="2018-04" db="EMBL/GenBank/DDBJ databases">
        <title>Camelliibacillus theae gen. nov., sp. nov., isolated from Pu'er tea.</title>
        <authorList>
            <person name="Niu L."/>
        </authorList>
    </citation>
    <scope>NUCLEOTIDE SEQUENCE [LARGE SCALE GENOMIC DNA]</scope>
    <source>
        <strain evidence="9 10">T8</strain>
    </source>
</reference>
<protein>
    <recommendedName>
        <fullName evidence="6 7">o-succinylbenzoate synthase</fullName>
        <shortName evidence="7">OSB synthase</shortName>
        <shortName evidence="7">OSBS</shortName>
        <ecNumber evidence="6 7">4.2.1.113</ecNumber>
    </recommendedName>
    <alternativeName>
        <fullName evidence="7">4-(2'-carboxyphenyl)-4-oxybutyric acid synthase</fullName>
    </alternativeName>
    <alternativeName>
        <fullName evidence="7">o-succinylbenzoic acid synthase</fullName>
    </alternativeName>
</protein>
<dbReference type="InterPro" id="IPR036849">
    <property type="entry name" value="Enolase-like_C_sf"/>
</dbReference>
<keyword evidence="3 7" id="KW-0479">Metal-binding</keyword>
<dbReference type="UniPathway" id="UPA01057">
    <property type="reaction ID" value="UER00165"/>
</dbReference>
<comment type="function">
    <text evidence="7">Converts 2-succinyl-6-hydroxy-2,4-cyclohexadiene-1-carboxylate (SHCHC) to 2-succinylbenzoate (OSB).</text>
</comment>
<dbReference type="Pfam" id="PF13378">
    <property type="entry name" value="MR_MLE_C"/>
    <property type="match status" value="1"/>
</dbReference>
<dbReference type="OrthoDB" id="9774531at2"/>
<evidence type="ECO:0000256" key="3">
    <source>
        <dbReference type="ARBA" id="ARBA00022723"/>
    </source>
</evidence>
<feature type="domain" description="Mandelate racemase/muconate lactonizing enzyme C-terminal" evidence="8">
    <location>
        <begin position="144"/>
        <end position="236"/>
    </location>
</feature>
<evidence type="ECO:0000256" key="5">
    <source>
        <dbReference type="ARBA" id="ARBA00023239"/>
    </source>
</evidence>
<dbReference type="SUPFAM" id="SSF54826">
    <property type="entry name" value="Enolase N-terminal domain-like"/>
    <property type="match status" value="1"/>
</dbReference>
<feature type="binding site" evidence="7">
    <location>
        <position position="240"/>
    </location>
    <ligand>
        <name>Mg(2+)</name>
        <dbReference type="ChEBI" id="CHEBI:18420"/>
    </ligand>
</feature>
<dbReference type="InterPro" id="IPR013342">
    <property type="entry name" value="Mandelate_racemase_C"/>
</dbReference>
<dbReference type="InterPro" id="IPR029065">
    <property type="entry name" value="Enolase_C-like"/>
</dbReference>
<dbReference type="InterPro" id="IPR029017">
    <property type="entry name" value="Enolase-like_N"/>
</dbReference>
<keyword evidence="2 7" id="KW-0474">Menaquinone biosynthesis</keyword>
<feature type="binding site" evidence="7">
    <location>
        <position position="215"/>
    </location>
    <ligand>
        <name>Mg(2+)</name>
        <dbReference type="ChEBI" id="CHEBI:18420"/>
    </ligand>
</feature>
<sequence length="376" mass="42469">MLKFHRAVLHHILMTLKTPFAASSGSTFDREFIIVELQDKDGVIGWGECSAFSSPWYTEETTKTAWHMLEDFLIPIVFENHIEHPENVSSLFRTIKRNNMAKAAIEEAVWDVYAKRNNSPLASVLGGKKRKIEVGAAVGIQQSEKELLHTVERYVNEGYKRIKVKISPGMEDKILSPIRSHFPMLPLMADANSAYTLEDLAQLKKLDQYDLLMIEQPLAADDIFGHAVLQKELNTPICLDESITSYRDAKQAIEQKSCQIINIKVSRVGGLTEAKRIHDLCKEHQLPVWCGGMLDSGIGRAHNIAISTLDHFIIPGDTSASSRYWVHDLITPEVTMVDGCIEVPEKPGIGYEVNREQLKRFTLCSKVFKNTFNVNY</sequence>
<name>A0A2U1JS57_9BACI</name>
<dbReference type="GO" id="GO:0043748">
    <property type="term" value="F:O-succinylbenzoate synthase activity"/>
    <property type="evidence" value="ECO:0007669"/>
    <property type="project" value="UniProtKB-EC"/>
</dbReference>
<dbReference type="SMART" id="SM00922">
    <property type="entry name" value="MR_MLE"/>
    <property type="match status" value="1"/>
</dbReference>
<dbReference type="Pfam" id="PF02746">
    <property type="entry name" value="MR_MLE_N"/>
    <property type="match status" value="1"/>
</dbReference>
<dbReference type="InterPro" id="IPR010197">
    <property type="entry name" value="OSBS/NAAAR"/>
</dbReference>
<keyword evidence="4 7" id="KW-0460">Magnesium</keyword>
<dbReference type="InterPro" id="IPR047585">
    <property type="entry name" value="MenC"/>
</dbReference>
<dbReference type="NCBIfam" id="TIGR01928">
    <property type="entry name" value="menC_lowGC_arch"/>
    <property type="match status" value="1"/>
</dbReference>
<dbReference type="Gene3D" id="3.30.390.10">
    <property type="entry name" value="Enolase-like, N-terminal domain"/>
    <property type="match status" value="1"/>
</dbReference>
<dbReference type="SUPFAM" id="SSF51604">
    <property type="entry name" value="Enolase C-terminal domain-like"/>
    <property type="match status" value="1"/>
</dbReference>
<dbReference type="SFLD" id="SFLDG00180">
    <property type="entry name" value="muconate_cycloisomerase"/>
    <property type="match status" value="1"/>
</dbReference>